<organism evidence="8">
    <name type="scientific">Oikopleura dioica</name>
    <name type="common">Tunicate</name>
    <dbReference type="NCBI Taxonomy" id="34765"/>
    <lineage>
        <taxon>Eukaryota</taxon>
        <taxon>Metazoa</taxon>
        <taxon>Chordata</taxon>
        <taxon>Tunicata</taxon>
        <taxon>Appendicularia</taxon>
        <taxon>Copelata</taxon>
        <taxon>Oikopleuridae</taxon>
        <taxon>Oikopleura</taxon>
    </lineage>
</organism>
<dbReference type="GO" id="GO:0008381">
    <property type="term" value="F:mechanosensitive monoatomic ion channel activity"/>
    <property type="evidence" value="ECO:0007669"/>
    <property type="project" value="TreeGrafter"/>
</dbReference>
<evidence type="ECO:0000259" key="7">
    <source>
        <dbReference type="Pfam" id="PF07810"/>
    </source>
</evidence>
<evidence type="ECO:0000256" key="3">
    <source>
        <dbReference type="ARBA" id="ARBA00022692"/>
    </source>
</evidence>
<feature type="transmembrane region" description="Helical" evidence="6">
    <location>
        <begin position="479"/>
        <end position="500"/>
    </location>
</feature>
<reference evidence="8" key="1">
    <citation type="journal article" date="2010" name="Science">
        <title>Plasticity of animal genome architecture unmasked by rapid evolution of a pelagic tunicate.</title>
        <authorList>
            <person name="Denoeud F."/>
            <person name="Henriet S."/>
            <person name="Mungpakdee S."/>
            <person name="Aury J.M."/>
            <person name="Da Silva C."/>
            <person name="Brinkmann H."/>
            <person name="Mikhaleva J."/>
            <person name="Olsen L.C."/>
            <person name="Jubin C."/>
            <person name="Canestro C."/>
            <person name="Bouquet J.M."/>
            <person name="Danks G."/>
            <person name="Poulain J."/>
            <person name="Campsteijn C."/>
            <person name="Adamski M."/>
            <person name="Cross I."/>
            <person name="Yadetie F."/>
            <person name="Muffato M."/>
            <person name="Louis A."/>
            <person name="Butcher S."/>
            <person name="Tsagkogeorga G."/>
            <person name="Konrad A."/>
            <person name="Singh S."/>
            <person name="Jensen M.F."/>
            <person name="Cong E.H."/>
            <person name="Eikeseth-Otteraa H."/>
            <person name="Noel B."/>
            <person name="Anthouard V."/>
            <person name="Porcel B.M."/>
            <person name="Kachouri-Lafond R."/>
            <person name="Nishino A."/>
            <person name="Ugolini M."/>
            <person name="Chourrout P."/>
            <person name="Nishida H."/>
            <person name="Aasland R."/>
            <person name="Huzurbazar S."/>
            <person name="Westhof E."/>
            <person name="Delsuc F."/>
            <person name="Lehrach H."/>
            <person name="Reinhardt R."/>
            <person name="Weissenbach J."/>
            <person name="Roy S.W."/>
            <person name="Artiguenave F."/>
            <person name="Postlethwait J.H."/>
            <person name="Manak J.R."/>
            <person name="Thompson E.M."/>
            <person name="Jaillon O."/>
            <person name="Du Pasquier L."/>
            <person name="Boudinot P."/>
            <person name="Liberles D.A."/>
            <person name="Volff J.N."/>
            <person name="Philippe H."/>
            <person name="Lenhard B."/>
            <person name="Roest Crollius H."/>
            <person name="Wincker P."/>
            <person name="Chourrout D."/>
        </authorList>
    </citation>
    <scope>NUCLEOTIDE SEQUENCE [LARGE SCALE GENOMIC DNA]</scope>
</reference>
<dbReference type="EMBL" id="FN653032">
    <property type="protein sequence ID" value="CBY08634.1"/>
    <property type="molecule type" value="Genomic_DNA"/>
</dbReference>
<feature type="domain" description="TMC" evidence="7">
    <location>
        <begin position="369"/>
        <end position="474"/>
    </location>
</feature>
<feature type="transmembrane region" description="Helical" evidence="6">
    <location>
        <begin position="251"/>
        <end position="273"/>
    </location>
</feature>
<accession>E4XAE2</accession>
<dbReference type="OrthoDB" id="5831905at2759"/>
<evidence type="ECO:0000313" key="8">
    <source>
        <dbReference type="EMBL" id="CBY08634.1"/>
    </source>
</evidence>
<dbReference type="Pfam" id="PF07810">
    <property type="entry name" value="TMC"/>
    <property type="match status" value="1"/>
</dbReference>
<comment type="similarity">
    <text evidence="2">Belongs to the TMC family.</text>
</comment>
<gene>
    <name evidence="8" type="ORF">GSOID_T00005217001</name>
</gene>
<feature type="transmembrane region" description="Helical" evidence="6">
    <location>
        <begin position="370"/>
        <end position="392"/>
    </location>
</feature>
<keyword evidence="4 6" id="KW-1133">Transmembrane helix</keyword>
<feature type="transmembrane region" description="Helical" evidence="6">
    <location>
        <begin position="429"/>
        <end position="455"/>
    </location>
</feature>
<dbReference type="AlphaFoldDB" id="E4XAE2"/>
<evidence type="ECO:0000256" key="4">
    <source>
        <dbReference type="ARBA" id="ARBA00022989"/>
    </source>
</evidence>
<feature type="transmembrane region" description="Helical" evidence="6">
    <location>
        <begin position="539"/>
        <end position="559"/>
    </location>
</feature>
<name>E4XAE2_OIKDI</name>
<evidence type="ECO:0000313" key="9">
    <source>
        <dbReference type="Proteomes" id="UP000001307"/>
    </source>
</evidence>
<dbReference type="GO" id="GO:0005886">
    <property type="term" value="C:plasma membrane"/>
    <property type="evidence" value="ECO:0007669"/>
    <property type="project" value="InterPro"/>
</dbReference>
<feature type="transmembrane region" description="Helical" evidence="6">
    <location>
        <begin position="293"/>
        <end position="311"/>
    </location>
</feature>
<dbReference type="InterPro" id="IPR012496">
    <property type="entry name" value="TMC_dom"/>
</dbReference>
<dbReference type="Proteomes" id="UP000001307">
    <property type="component" value="Unassembled WGS sequence"/>
</dbReference>
<dbReference type="PANTHER" id="PTHR23302">
    <property type="entry name" value="TRANSMEMBRANE CHANNEL-RELATED"/>
    <property type="match status" value="1"/>
</dbReference>
<protein>
    <recommendedName>
        <fullName evidence="7">TMC domain-containing protein</fullName>
    </recommendedName>
</protein>
<comment type="subcellular location">
    <subcellularLocation>
        <location evidence="1">Membrane</location>
        <topology evidence="1">Multi-pass membrane protein</topology>
    </subcellularLocation>
</comment>
<evidence type="ECO:0000256" key="6">
    <source>
        <dbReference type="SAM" id="Phobius"/>
    </source>
</evidence>
<keyword evidence="5 6" id="KW-0472">Membrane</keyword>
<dbReference type="InterPro" id="IPR038900">
    <property type="entry name" value="TMC"/>
</dbReference>
<feature type="transmembrane region" description="Helical" evidence="6">
    <location>
        <begin position="74"/>
        <end position="95"/>
    </location>
</feature>
<keyword evidence="9" id="KW-1185">Reference proteome</keyword>
<keyword evidence="3 6" id="KW-0812">Transmembrane</keyword>
<evidence type="ECO:0000256" key="5">
    <source>
        <dbReference type="ARBA" id="ARBA00023136"/>
    </source>
</evidence>
<sequence>MTKKLQVLQEKRAVLLKFEGKLSKRGQQWEAIKRSVQNMKRSYDNFLTSLVPWDSRIKRVESYFGSSVTSFFTLLRWLCYINVCISFLTISFVTVPELLIGASQSELEYKSMSVNEPADFVDQAWDLGMVWGFSESEIKLKYSYLFYGFYTNETYRSLSKFTHNFFVLLKEMTRNSRLAGSTGGDDDYDFSWKIFTAWDYMIEIPCQANPETADNKVASIATVVRESIVDDQEKENELSTKEKRILLAMRIIANILVLAIIAGSIALIVWRTMVSLSSEQQNTKTNWFQQNELSLVITAITMISPSLFEFVSMMEKYHPRTALRIQLGRLLLLYIDKIGQEMLKCGSKMFFIKKKEGKNQMIYFVDPKKLTIIDLIVTIAAILVIDFFRALVVRWMNWDCFSWDMEAGWLGYGEFKIAENVLALCNNQAVIWIGAFFCPLLPLINVFKLAIIFYVRSWAVLTCNVPMERVFRASKSNNFYLVLLMIMLFVAIVPIFYVIFNLTPSHCGPFGGAEKVHHIIIEFYENDIPARIRKVLDLVISPSIMIPAVCVMILVIYYLQSLARGAKEQNARLKLQLHYERNEGKRVIQLKNAGKEHVLK</sequence>
<dbReference type="InParanoid" id="E4XAE2"/>
<proteinExistence type="inferred from homology"/>
<dbReference type="PANTHER" id="PTHR23302:SF40">
    <property type="entry name" value="TRANSMEMBRANE CHANNEL-LIKE PROTEIN"/>
    <property type="match status" value="1"/>
</dbReference>
<evidence type="ECO:0000256" key="1">
    <source>
        <dbReference type="ARBA" id="ARBA00004141"/>
    </source>
</evidence>
<evidence type="ECO:0000256" key="2">
    <source>
        <dbReference type="ARBA" id="ARBA00006510"/>
    </source>
</evidence>